<evidence type="ECO:0000313" key="2">
    <source>
        <dbReference type="Proteomes" id="UP000828251"/>
    </source>
</evidence>
<gene>
    <name evidence="1" type="ORF">J1N35_034399</name>
</gene>
<proteinExistence type="predicted"/>
<dbReference type="EMBL" id="JAIQCV010000010">
    <property type="protein sequence ID" value="KAH1056334.1"/>
    <property type="molecule type" value="Genomic_DNA"/>
</dbReference>
<protein>
    <submittedName>
        <fullName evidence="1">Uncharacterized protein</fullName>
    </submittedName>
</protein>
<comment type="caution">
    <text evidence="1">The sequence shown here is derived from an EMBL/GenBank/DDBJ whole genome shotgun (WGS) entry which is preliminary data.</text>
</comment>
<dbReference type="AlphaFoldDB" id="A0A9D3ZQ17"/>
<evidence type="ECO:0000313" key="1">
    <source>
        <dbReference type="EMBL" id="KAH1056334.1"/>
    </source>
</evidence>
<accession>A0A9D3ZQ17</accession>
<keyword evidence="2" id="KW-1185">Reference proteome</keyword>
<organism evidence="1 2">
    <name type="scientific">Gossypium stocksii</name>
    <dbReference type="NCBI Taxonomy" id="47602"/>
    <lineage>
        <taxon>Eukaryota</taxon>
        <taxon>Viridiplantae</taxon>
        <taxon>Streptophyta</taxon>
        <taxon>Embryophyta</taxon>
        <taxon>Tracheophyta</taxon>
        <taxon>Spermatophyta</taxon>
        <taxon>Magnoliopsida</taxon>
        <taxon>eudicotyledons</taxon>
        <taxon>Gunneridae</taxon>
        <taxon>Pentapetalae</taxon>
        <taxon>rosids</taxon>
        <taxon>malvids</taxon>
        <taxon>Malvales</taxon>
        <taxon>Malvaceae</taxon>
        <taxon>Malvoideae</taxon>
        <taxon>Gossypium</taxon>
    </lineage>
</organism>
<feature type="non-terminal residue" evidence="1">
    <location>
        <position position="111"/>
    </location>
</feature>
<sequence>MGHTLVLEKLLTTRNIFQYCFEGNSCNGFRVADLMYGANPRRLMSTDQAWLYGVDNDLALVLTGKMREPNDFPTQSIRCIPAVSPPYQQVTEFFQLLQTRNGYRRKGRQFV</sequence>
<name>A0A9D3ZQ17_9ROSI</name>
<dbReference type="Proteomes" id="UP000828251">
    <property type="component" value="Unassembled WGS sequence"/>
</dbReference>
<reference evidence="1 2" key="1">
    <citation type="journal article" date="2021" name="Plant Biotechnol. J.">
        <title>Multi-omics assisted identification of the key and species-specific regulatory components of drought-tolerant mechanisms in Gossypium stocksii.</title>
        <authorList>
            <person name="Yu D."/>
            <person name="Ke L."/>
            <person name="Zhang D."/>
            <person name="Wu Y."/>
            <person name="Sun Y."/>
            <person name="Mei J."/>
            <person name="Sun J."/>
            <person name="Sun Y."/>
        </authorList>
    </citation>
    <scope>NUCLEOTIDE SEQUENCE [LARGE SCALE GENOMIC DNA]</scope>
    <source>
        <strain evidence="2">cv. E1</strain>
        <tissue evidence="1">Leaf</tissue>
    </source>
</reference>